<evidence type="ECO:0000256" key="3">
    <source>
        <dbReference type="ARBA" id="ARBA00022741"/>
    </source>
</evidence>
<comment type="domain">
    <text evidence="5">Consists of three domains, a large central CORE domain and two small peripheral domains, NMPbind and LID, which undergo movements during catalysis. The LID domain closes over the site of phosphoryl transfer upon ATP binding. Assembling and dissambling the active center during each catalytic cycle provides an effective means to prevent ATP hydrolysis.</text>
</comment>
<comment type="function">
    <text evidence="5">Catalyzes the reversible transfer of the terminal phosphate group between ATP and AMP. Plays an important role in cellular energy homeostasis and in adenine nucleotide metabolism.</text>
</comment>
<comment type="subcellular location">
    <subcellularLocation>
        <location evidence="5 7">Cytoplasm</location>
    </subcellularLocation>
</comment>
<evidence type="ECO:0000256" key="6">
    <source>
        <dbReference type="RuleBase" id="RU003330"/>
    </source>
</evidence>
<accession>H6Q4K9</accession>
<name>H6Q4K9_WIGGL</name>
<organism evidence="8 9">
    <name type="scientific">Wigglesworthia glossinidia endosymbiont of Glossina morsitans morsitans</name>
    <name type="common">Yale colony</name>
    <dbReference type="NCBI Taxonomy" id="1142511"/>
    <lineage>
        <taxon>Bacteria</taxon>
        <taxon>Pseudomonadati</taxon>
        <taxon>Pseudomonadota</taxon>
        <taxon>Gammaproteobacteria</taxon>
        <taxon>Enterobacterales</taxon>
        <taxon>Erwiniaceae</taxon>
        <taxon>Wigglesworthia</taxon>
    </lineage>
</organism>
<dbReference type="AlphaFoldDB" id="H6Q4K9"/>
<dbReference type="PROSITE" id="PS00113">
    <property type="entry name" value="ADENYLATE_KINASE"/>
    <property type="match status" value="1"/>
</dbReference>
<dbReference type="Pfam" id="PF00406">
    <property type="entry name" value="ADK"/>
    <property type="match status" value="1"/>
</dbReference>
<feature type="binding site" evidence="5">
    <location>
        <position position="194"/>
    </location>
    <ligand>
        <name>ATP</name>
        <dbReference type="ChEBI" id="CHEBI:30616"/>
    </ligand>
</feature>
<keyword evidence="5" id="KW-0963">Cytoplasm</keyword>
<evidence type="ECO:0000256" key="4">
    <source>
        <dbReference type="ARBA" id="ARBA00022777"/>
    </source>
</evidence>
<reference evidence="8 9" key="1">
    <citation type="journal article" date="2012" name="MBio">
        <title>Insight into the transmission biology and species-specific functional capabilities of tsetse (Diptera: glossinidae) obligate symbiont wigglesworthia.</title>
        <authorList>
            <person name="Rio R.V."/>
            <person name="Symula R.E."/>
            <person name="Wang J."/>
            <person name="Lohs C."/>
            <person name="Wu Y.N."/>
            <person name="Snyder A.K."/>
            <person name="Bjornson R.D."/>
            <person name="Oshima K."/>
            <person name="Biehl B.S."/>
            <person name="Perna N.T."/>
            <person name="Hattori M."/>
            <person name="Aksoy S."/>
        </authorList>
    </citation>
    <scope>NUCLEOTIDE SEQUENCE [LARGE SCALE GENOMIC DNA]</scope>
    <source>
        <strain evidence="8">WGM</strain>
    </source>
</reference>
<dbReference type="EMBL" id="CP003315">
    <property type="protein sequence ID" value="AFA41069.1"/>
    <property type="molecule type" value="Genomic_DNA"/>
</dbReference>
<dbReference type="STRING" id="1142511.WIGMOR_0223"/>
<evidence type="ECO:0000256" key="2">
    <source>
        <dbReference type="ARBA" id="ARBA00022727"/>
    </source>
</evidence>
<evidence type="ECO:0000256" key="7">
    <source>
        <dbReference type="RuleBase" id="RU003331"/>
    </source>
</evidence>
<evidence type="ECO:0000313" key="9">
    <source>
        <dbReference type="Proteomes" id="UP000009061"/>
    </source>
</evidence>
<dbReference type="GO" id="GO:0005524">
    <property type="term" value="F:ATP binding"/>
    <property type="evidence" value="ECO:0007669"/>
    <property type="project" value="UniProtKB-UniRule"/>
</dbReference>
<dbReference type="InterPro" id="IPR000850">
    <property type="entry name" value="Adenylat/UMP-CMP_kin"/>
</dbReference>
<comment type="similarity">
    <text evidence="5 6">Belongs to the adenylate kinase family.</text>
</comment>
<comment type="catalytic activity">
    <reaction evidence="5 7">
        <text>AMP + ATP = 2 ADP</text>
        <dbReference type="Rhea" id="RHEA:12973"/>
        <dbReference type="ChEBI" id="CHEBI:30616"/>
        <dbReference type="ChEBI" id="CHEBI:456215"/>
        <dbReference type="ChEBI" id="CHEBI:456216"/>
        <dbReference type="EC" id="2.7.4.3"/>
    </reaction>
</comment>
<comment type="pathway">
    <text evidence="5">Purine metabolism; AMP biosynthesis via salvage pathway; AMP from ADP: step 1/1.</text>
</comment>
<dbReference type="KEGG" id="wgl:WIGMOR_0223"/>
<dbReference type="InterPro" id="IPR033690">
    <property type="entry name" value="Adenylat_kinase_CS"/>
</dbReference>
<keyword evidence="9" id="KW-1185">Reference proteome</keyword>
<feature type="binding site" evidence="5">
    <location>
        <position position="161"/>
    </location>
    <ligand>
        <name>AMP</name>
        <dbReference type="ChEBI" id="CHEBI:456215"/>
    </ligand>
</feature>
<protein>
    <recommendedName>
        <fullName evidence="5 7">Adenylate kinase</fullName>
        <shortName evidence="5">AK</shortName>
        <ecNumber evidence="5 7">2.7.4.3</ecNumber>
    </recommendedName>
    <alternativeName>
        <fullName evidence="5">ATP-AMP transphosphorylase</fullName>
    </alternativeName>
    <alternativeName>
        <fullName evidence="5">ATP:AMP phosphotransferase</fullName>
    </alternativeName>
    <alternativeName>
        <fullName evidence="5">Adenylate monophosphate kinase</fullName>
    </alternativeName>
</protein>
<dbReference type="InterPro" id="IPR027417">
    <property type="entry name" value="P-loop_NTPase"/>
</dbReference>
<dbReference type="UniPathway" id="UPA00588">
    <property type="reaction ID" value="UER00649"/>
</dbReference>
<keyword evidence="1 5" id="KW-0808">Transferase</keyword>
<dbReference type="PRINTS" id="PR00094">
    <property type="entry name" value="ADENYLTKNASE"/>
</dbReference>
<proteinExistence type="inferred from homology"/>
<dbReference type="SUPFAM" id="SSF52540">
    <property type="entry name" value="P-loop containing nucleoside triphosphate hydrolases"/>
    <property type="match status" value="1"/>
</dbReference>
<dbReference type="GO" id="GO:0004017">
    <property type="term" value="F:AMP kinase activity"/>
    <property type="evidence" value="ECO:0007669"/>
    <property type="project" value="UniProtKB-UniRule"/>
</dbReference>
<keyword evidence="4 5" id="KW-0418">Kinase</keyword>
<keyword evidence="3 5" id="KW-0547">Nucleotide-binding</keyword>
<feature type="binding site" evidence="5">
    <location>
        <position position="87"/>
    </location>
    <ligand>
        <name>AMP</name>
        <dbReference type="ChEBI" id="CHEBI:456215"/>
    </ligand>
</feature>
<comment type="subunit">
    <text evidence="5 7">Monomer.</text>
</comment>
<feature type="binding site" evidence="5">
    <location>
        <begin position="10"/>
        <end position="15"/>
    </location>
    <ligand>
        <name>ATP</name>
        <dbReference type="ChEBI" id="CHEBI:30616"/>
    </ligand>
</feature>
<sequence length="213" mass="25001">MKIIFIGPPGSGKGTQSEIISKKYNIPKISSGDLLRNQSKNSYITKLINQGYLIEDNLITKIILKRLQSQDCEKGFILDGFPRTLYQAKIIKSINIDFIFELFIPEKIVFSRISGRMIDKISGKICHIDDIHKQSNYLKNKNYDEILKKRSDDCVDALKIRMQEYYKNCFILSNFYKQESYKKKLKYYFIDASLKIEQINQKIIKIFETNKIQ</sequence>
<dbReference type="GO" id="GO:0044209">
    <property type="term" value="P:AMP salvage"/>
    <property type="evidence" value="ECO:0007669"/>
    <property type="project" value="UniProtKB-UniRule"/>
</dbReference>
<gene>
    <name evidence="5 8" type="primary">adk</name>
    <name evidence="8" type="synonym">dnaW</name>
    <name evidence="8" type="synonym">plsA</name>
    <name evidence="8" type="ORF">WIGMOR_0223</name>
</gene>
<dbReference type="eggNOG" id="COG0563">
    <property type="taxonomic scope" value="Bacteria"/>
</dbReference>
<dbReference type="GO" id="GO:0005737">
    <property type="term" value="C:cytoplasm"/>
    <property type="evidence" value="ECO:0007669"/>
    <property type="project" value="UniProtKB-SubCell"/>
</dbReference>
<dbReference type="PANTHER" id="PTHR23359">
    <property type="entry name" value="NUCLEOTIDE KINASE"/>
    <property type="match status" value="1"/>
</dbReference>
<comment type="caution">
    <text evidence="5">Lacks conserved residue(s) required for the propagation of feature annotation.</text>
</comment>
<feature type="binding site" evidence="5">
    <location>
        <position position="116"/>
    </location>
    <ligand>
        <name>ATP</name>
        <dbReference type="ChEBI" id="CHEBI:30616"/>
    </ligand>
</feature>
<evidence type="ECO:0000313" key="8">
    <source>
        <dbReference type="EMBL" id="AFA41069.1"/>
    </source>
</evidence>
<feature type="binding site" evidence="5">
    <location>
        <position position="36"/>
    </location>
    <ligand>
        <name>AMP</name>
        <dbReference type="ChEBI" id="CHEBI:456215"/>
    </ligand>
</feature>
<dbReference type="Gene3D" id="3.40.50.300">
    <property type="entry name" value="P-loop containing nucleotide triphosphate hydrolases"/>
    <property type="match status" value="1"/>
</dbReference>
<dbReference type="HOGENOM" id="CLU_032354_1_2_6"/>
<dbReference type="InterPro" id="IPR006259">
    <property type="entry name" value="Adenyl_kin_sub"/>
</dbReference>
<dbReference type="HAMAP" id="MF_00235">
    <property type="entry name" value="Adenylate_kinase_Adk"/>
    <property type="match status" value="1"/>
</dbReference>
<feature type="binding site" evidence="5">
    <location>
        <begin position="52"/>
        <end position="54"/>
    </location>
    <ligand>
        <name>AMP</name>
        <dbReference type="ChEBI" id="CHEBI:456215"/>
    </ligand>
</feature>
<keyword evidence="5 7" id="KW-0067">ATP-binding</keyword>
<feature type="binding site" evidence="5">
    <location>
        <begin position="80"/>
        <end position="83"/>
    </location>
    <ligand>
        <name>AMP</name>
        <dbReference type="ChEBI" id="CHEBI:456215"/>
    </ligand>
</feature>
<evidence type="ECO:0000256" key="5">
    <source>
        <dbReference type="HAMAP-Rule" id="MF_00235"/>
    </source>
</evidence>
<feature type="binding site" evidence="5">
    <location>
        <position position="150"/>
    </location>
    <ligand>
        <name>AMP</name>
        <dbReference type="ChEBI" id="CHEBI:456215"/>
    </ligand>
</feature>
<dbReference type="OrthoDB" id="9805030at2"/>
<keyword evidence="2 5" id="KW-0545">Nucleotide biosynthesis</keyword>
<dbReference type="RefSeq" id="WP_014354008.1">
    <property type="nucleotide sequence ID" value="NC_016893.1"/>
</dbReference>
<evidence type="ECO:0000256" key="1">
    <source>
        <dbReference type="ARBA" id="ARBA00022679"/>
    </source>
</evidence>
<feature type="binding site" evidence="5">
    <location>
        <position position="31"/>
    </location>
    <ligand>
        <name>AMP</name>
        <dbReference type="ChEBI" id="CHEBI:456215"/>
    </ligand>
</feature>
<dbReference type="NCBIfam" id="TIGR01351">
    <property type="entry name" value="adk"/>
    <property type="match status" value="1"/>
</dbReference>
<dbReference type="CDD" id="cd01428">
    <property type="entry name" value="ADK"/>
    <property type="match status" value="1"/>
</dbReference>
<dbReference type="Proteomes" id="UP000009061">
    <property type="component" value="Chromosome"/>
</dbReference>
<dbReference type="EC" id="2.7.4.3" evidence="5 7"/>